<keyword evidence="11" id="KW-1185">Reference proteome</keyword>
<evidence type="ECO:0000313" key="11">
    <source>
        <dbReference type="Proteomes" id="UP001602245"/>
    </source>
</evidence>
<dbReference type="SUPFAM" id="SSF52279">
    <property type="entry name" value="Beta-D-glucan exohydrolase, C-terminal domain"/>
    <property type="match status" value="1"/>
</dbReference>
<dbReference type="SUPFAM" id="SSF51445">
    <property type="entry name" value="(Trans)glycosidases"/>
    <property type="match status" value="1"/>
</dbReference>
<dbReference type="PROSITE" id="PS00775">
    <property type="entry name" value="GLYCOSYL_HYDROL_F3"/>
    <property type="match status" value="1"/>
</dbReference>
<dbReference type="InterPro" id="IPR050226">
    <property type="entry name" value="NagZ_Beta-hexosaminidase"/>
</dbReference>
<evidence type="ECO:0000256" key="4">
    <source>
        <dbReference type="ARBA" id="ARBA00022801"/>
    </source>
</evidence>
<dbReference type="EMBL" id="JBIAZU010000004">
    <property type="protein sequence ID" value="MFF5292731.1"/>
    <property type="molecule type" value="Genomic_DNA"/>
</dbReference>
<dbReference type="Pfam" id="PF01915">
    <property type="entry name" value="Glyco_hydro_3_C"/>
    <property type="match status" value="1"/>
</dbReference>
<keyword evidence="4 6" id="KW-0378">Hydrolase</keyword>
<evidence type="ECO:0000256" key="1">
    <source>
        <dbReference type="ARBA" id="ARBA00001231"/>
    </source>
</evidence>
<evidence type="ECO:0000259" key="9">
    <source>
        <dbReference type="Pfam" id="PF01915"/>
    </source>
</evidence>
<gene>
    <name evidence="10" type="ORF">ACFY35_25085</name>
</gene>
<feature type="chain" id="PRO_5046716353" description="beta-N-acetylhexosaminidase" evidence="7">
    <location>
        <begin position="21"/>
        <end position="556"/>
    </location>
</feature>
<dbReference type="InterPro" id="IPR001764">
    <property type="entry name" value="Glyco_hydro_3_N"/>
</dbReference>
<dbReference type="PANTHER" id="PTHR30480:SF13">
    <property type="entry name" value="BETA-HEXOSAMINIDASE"/>
    <property type="match status" value="1"/>
</dbReference>
<dbReference type="Pfam" id="PF00933">
    <property type="entry name" value="Glyco_hydro_3"/>
    <property type="match status" value="1"/>
</dbReference>
<evidence type="ECO:0000256" key="7">
    <source>
        <dbReference type="SAM" id="SignalP"/>
    </source>
</evidence>
<feature type="domain" description="Glycoside hydrolase family 3 N-terminal" evidence="8">
    <location>
        <begin position="32"/>
        <end position="371"/>
    </location>
</feature>
<proteinExistence type="inferred from homology"/>
<evidence type="ECO:0000313" key="10">
    <source>
        <dbReference type="EMBL" id="MFF5292731.1"/>
    </source>
</evidence>
<protein>
    <recommendedName>
        <fullName evidence="3">beta-N-acetylhexosaminidase</fullName>
        <ecNumber evidence="3">3.2.1.52</ecNumber>
    </recommendedName>
</protein>
<dbReference type="Gene3D" id="3.40.50.1700">
    <property type="entry name" value="Glycoside hydrolase family 3 C-terminal domain"/>
    <property type="match status" value="1"/>
</dbReference>
<keyword evidence="5 6" id="KW-0326">Glycosidase</keyword>
<comment type="similarity">
    <text evidence="2 6">Belongs to the glycosyl hydrolase 3 family.</text>
</comment>
<evidence type="ECO:0000256" key="5">
    <source>
        <dbReference type="ARBA" id="ARBA00023295"/>
    </source>
</evidence>
<dbReference type="RefSeq" id="WP_063713647.1">
    <property type="nucleotide sequence ID" value="NZ_JBIAZU010000004.1"/>
</dbReference>
<dbReference type="InterPro" id="IPR017853">
    <property type="entry name" value="GH"/>
</dbReference>
<name>A0ABW6WIK2_9ACTN</name>
<evidence type="ECO:0000256" key="6">
    <source>
        <dbReference type="RuleBase" id="RU361161"/>
    </source>
</evidence>
<feature type="signal peptide" evidence="7">
    <location>
        <begin position="1"/>
        <end position="20"/>
    </location>
</feature>
<dbReference type="InterPro" id="IPR036962">
    <property type="entry name" value="Glyco_hydro_3_N_sf"/>
</dbReference>
<dbReference type="InterPro" id="IPR036881">
    <property type="entry name" value="Glyco_hydro_3_C_sf"/>
</dbReference>
<evidence type="ECO:0000256" key="3">
    <source>
        <dbReference type="ARBA" id="ARBA00012663"/>
    </source>
</evidence>
<evidence type="ECO:0000259" key="8">
    <source>
        <dbReference type="Pfam" id="PF00933"/>
    </source>
</evidence>
<sequence>MTKRLAAFVAVIVLAIPAQAQAHGRDPLAGMTLAEKVGQMFVSYVYGDSATAPSAADAAANQAMFGADVSTGAQAVAKYHLGGVIYFTWSHNLNAPAQIAALSNGLQQAAMGDTGIPLQISTDQEGGVVNRIGAPLAVSPGNMALGATFDPRTAENAARVSGEELKALGINVVDAPVVDVNTNPRNSADGVRSFSDRTAHVSLFTKYAIKGYERAKIGTQAKHFPGLGDTTVNTDNGVAITDESRQEILKTHVPPFVAAIKQGATSVMAAHIIAPSLDPSGKPASLSKPIITDLLRKQLHFNGVVITDALSAAALEDYTDQQIVVDAVNAGVDELLMPRNVPLAIQSLLDAVAAGTVTEQRIDQSVRRILKTKTYQPYVPETPTVGTPGHLATMADAAARSITVLRKAALPLRPGQNVLVTGWGVSTTTNLAAALGATRFYTGSPSDAVIAQAVAAAENADVTVVTTYNAWGDVTQQRLVSALLATGKPIVVAAVGAPYDLAYFPSATTYVAAYDYQPVSITALAAVLQGTAPARGHLPVSIDGLYPYGSGLSERR</sequence>
<dbReference type="EC" id="3.2.1.52" evidence="3"/>
<keyword evidence="7" id="KW-0732">Signal</keyword>
<feature type="domain" description="Glycoside hydrolase family 3 C-terminal" evidence="9">
    <location>
        <begin position="408"/>
        <end position="542"/>
    </location>
</feature>
<dbReference type="Proteomes" id="UP001602245">
    <property type="component" value="Unassembled WGS sequence"/>
</dbReference>
<dbReference type="PANTHER" id="PTHR30480">
    <property type="entry name" value="BETA-HEXOSAMINIDASE-RELATED"/>
    <property type="match status" value="1"/>
</dbReference>
<dbReference type="Gene3D" id="3.20.20.300">
    <property type="entry name" value="Glycoside hydrolase, family 3, N-terminal domain"/>
    <property type="match status" value="1"/>
</dbReference>
<dbReference type="InterPro" id="IPR002772">
    <property type="entry name" value="Glyco_hydro_3_C"/>
</dbReference>
<comment type="caution">
    <text evidence="10">The sequence shown here is derived from an EMBL/GenBank/DDBJ whole genome shotgun (WGS) entry which is preliminary data.</text>
</comment>
<comment type="catalytic activity">
    <reaction evidence="1">
        <text>Hydrolysis of terminal non-reducing N-acetyl-D-hexosamine residues in N-acetyl-beta-D-hexosaminides.</text>
        <dbReference type="EC" id="3.2.1.52"/>
    </reaction>
</comment>
<organism evidence="10 11">
    <name type="scientific">Paractinoplanes globisporus</name>
    <dbReference type="NCBI Taxonomy" id="113565"/>
    <lineage>
        <taxon>Bacteria</taxon>
        <taxon>Bacillati</taxon>
        <taxon>Actinomycetota</taxon>
        <taxon>Actinomycetes</taxon>
        <taxon>Micromonosporales</taxon>
        <taxon>Micromonosporaceae</taxon>
        <taxon>Paractinoplanes</taxon>
    </lineage>
</organism>
<reference evidence="10 11" key="1">
    <citation type="submission" date="2024-10" db="EMBL/GenBank/DDBJ databases">
        <title>The Natural Products Discovery Center: Release of the First 8490 Sequenced Strains for Exploring Actinobacteria Biosynthetic Diversity.</title>
        <authorList>
            <person name="Kalkreuter E."/>
            <person name="Kautsar S.A."/>
            <person name="Yang D."/>
            <person name="Bader C.D."/>
            <person name="Teijaro C.N."/>
            <person name="Fluegel L."/>
            <person name="Davis C.M."/>
            <person name="Simpson J.R."/>
            <person name="Lauterbach L."/>
            <person name="Steele A.D."/>
            <person name="Gui C."/>
            <person name="Meng S."/>
            <person name="Li G."/>
            <person name="Viehrig K."/>
            <person name="Ye F."/>
            <person name="Su P."/>
            <person name="Kiefer A.F."/>
            <person name="Nichols A."/>
            <person name="Cepeda A.J."/>
            <person name="Yan W."/>
            <person name="Fan B."/>
            <person name="Jiang Y."/>
            <person name="Adhikari A."/>
            <person name="Zheng C.-J."/>
            <person name="Schuster L."/>
            <person name="Cowan T.M."/>
            <person name="Smanski M.J."/>
            <person name="Chevrette M.G."/>
            <person name="De Carvalho L.P.S."/>
            <person name="Shen B."/>
        </authorList>
    </citation>
    <scope>NUCLEOTIDE SEQUENCE [LARGE SCALE GENOMIC DNA]</scope>
    <source>
        <strain evidence="10 11">NPDC000087</strain>
    </source>
</reference>
<dbReference type="GO" id="GO:0016787">
    <property type="term" value="F:hydrolase activity"/>
    <property type="evidence" value="ECO:0007669"/>
    <property type="project" value="UniProtKB-KW"/>
</dbReference>
<accession>A0ABW6WIK2</accession>
<evidence type="ECO:0000256" key="2">
    <source>
        <dbReference type="ARBA" id="ARBA00005336"/>
    </source>
</evidence>
<dbReference type="InterPro" id="IPR019800">
    <property type="entry name" value="Glyco_hydro_3_AS"/>
</dbReference>